<protein>
    <submittedName>
        <fullName evidence="1">Uncharacterized protein</fullName>
    </submittedName>
</protein>
<gene>
    <name evidence="1" type="ORF">EGH21_19705</name>
</gene>
<dbReference type="EMBL" id="RKLR01000012">
    <property type="protein sequence ID" value="MBX0325256.1"/>
    <property type="molecule type" value="Genomic_DNA"/>
</dbReference>
<dbReference type="RefSeq" id="WP_220620123.1">
    <property type="nucleotide sequence ID" value="NZ_RKLR01000012.1"/>
</dbReference>
<name>A0AAW4PVA9_9EURY</name>
<evidence type="ECO:0000313" key="2">
    <source>
        <dbReference type="Proteomes" id="UP001430377"/>
    </source>
</evidence>
<proteinExistence type="predicted"/>
<evidence type="ECO:0000313" key="1">
    <source>
        <dbReference type="EMBL" id="MBX0325256.1"/>
    </source>
</evidence>
<dbReference type="AlphaFoldDB" id="A0AAW4PVA9"/>
<dbReference type="Proteomes" id="UP001430377">
    <property type="component" value="Unassembled WGS sequence"/>
</dbReference>
<reference evidence="1 2" key="1">
    <citation type="submission" date="2021-06" db="EMBL/GenBank/DDBJ databases">
        <title>Halomicroarcula sp. a new haloarchaeum isolated from saline soil.</title>
        <authorList>
            <person name="Duran-Viseras A."/>
            <person name="Sanchez-Porro C."/>
            <person name="Ventosa A."/>
        </authorList>
    </citation>
    <scope>NUCLEOTIDE SEQUENCE [LARGE SCALE GENOMIC DNA]</scope>
    <source>
        <strain evidence="1 2">F13</strain>
    </source>
</reference>
<accession>A0AAW4PVA9</accession>
<organism evidence="1 2">
    <name type="scientific">Haloarcula rubra</name>
    <dbReference type="NCBI Taxonomy" id="2487747"/>
    <lineage>
        <taxon>Archaea</taxon>
        <taxon>Methanobacteriati</taxon>
        <taxon>Methanobacteriota</taxon>
        <taxon>Stenosarchaea group</taxon>
        <taxon>Halobacteria</taxon>
        <taxon>Halobacteriales</taxon>
        <taxon>Haloarculaceae</taxon>
        <taxon>Haloarcula</taxon>
    </lineage>
</organism>
<sequence length="140" mass="15723">MEFARRLTRQGTVDRSEAARFEPRQCLGSLECNQFLLLMPVHYTVDIAVGMDSEFTVVVDIDLNPFRKDATADSENERSAREVWDVSDNSISKRLAGVLMNSAERSLVIRVIPSTSNTLALAFIENHPTSSELMMNSLTR</sequence>
<keyword evidence="2" id="KW-1185">Reference proteome</keyword>
<comment type="caution">
    <text evidence="1">The sequence shown here is derived from an EMBL/GenBank/DDBJ whole genome shotgun (WGS) entry which is preliminary data.</text>
</comment>